<name>A0A1H4DDN9_9GAMM</name>
<proteinExistence type="predicted"/>
<evidence type="ECO:0000313" key="4">
    <source>
        <dbReference type="Proteomes" id="UP000242469"/>
    </source>
</evidence>
<dbReference type="Gene3D" id="3.90.550.10">
    <property type="entry name" value="Spore Coat Polysaccharide Biosynthesis Protein SpsA, Chain A"/>
    <property type="match status" value="1"/>
</dbReference>
<dbReference type="OrthoDB" id="9811884at2"/>
<dbReference type="GO" id="GO:0016740">
    <property type="term" value="F:transferase activity"/>
    <property type="evidence" value="ECO:0007669"/>
    <property type="project" value="UniProtKB-KW"/>
</dbReference>
<accession>A0A1H4DDN9</accession>
<feature type="domain" description="Glycosyltransferase 2-like" evidence="2">
    <location>
        <begin position="21"/>
        <end position="181"/>
    </location>
</feature>
<dbReference type="AlphaFoldDB" id="A0A1H4DDN9"/>
<feature type="transmembrane region" description="Helical" evidence="1">
    <location>
        <begin position="243"/>
        <end position="267"/>
    </location>
</feature>
<dbReference type="EMBL" id="FNRJ01000006">
    <property type="protein sequence ID" value="SEA70844.1"/>
    <property type="molecule type" value="Genomic_DNA"/>
</dbReference>
<evidence type="ECO:0000256" key="1">
    <source>
        <dbReference type="SAM" id="Phobius"/>
    </source>
</evidence>
<gene>
    <name evidence="3" type="ORF">SAMN02745729_10660</name>
</gene>
<keyword evidence="1" id="KW-0812">Transmembrane</keyword>
<feature type="transmembrane region" description="Helical" evidence="1">
    <location>
        <begin position="279"/>
        <end position="302"/>
    </location>
</feature>
<dbReference type="Pfam" id="PF00535">
    <property type="entry name" value="Glycos_transf_2"/>
    <property type="match status" value="1"/>
</dbReference>
<dbReference type="STRING" id="1122198.SAMN02745729_10660"/>
<protein>
    <submittedName>
        <fullName evidence="3">Glycosyltransferase involved in cell wall bisynthesis</fullName>
    </submittedName>
</protein>
<dbReference type="RefSeq" id="WP_091825975.1">
    <property type="nucleotide sequence ID" value="NZ_FNRJ01000006.1"/>
</dbReference>
<dbReference type="PANTHER" id="PTHR48090:SF8">
    <property type="entry name" value="GLYCOSYLTRANSFERASE CSBB-RELATED"/>
    <property type="match status" value="1"/>
</dbReference>
<dbReference type="CDD" id="cd04187">
    <property type="entry name" value="DPM1_like_bac"/>
    <property type="match status" value="1"/>
</dbReference>
<dbReference type="SUPFAM" id="SSF53448">
    <property type="entry name" value="Nucleotide-diphospho-sugar transferases"/>
    <property type="match status" value="1"/>
</dbReference>
<sequence length="335" mass="37404">MDNTQHLPEADSRPKRPSLTCILPAFNEAENLRHLIPELSQYLQKFSDEIELLVVDDGSQDDTAALVSALTHEYPVTLLQLSRNFGKEAALSAGIDHADGDVVLLMDSDGQHPLAVVDQFFHHWHQGWEMVYGVREDRSDESHAKRHLTNLFYKILSRSAEIDIHPDAGDFRLLDRKVVQALRQLPERSRMMKGLYAWVGFPSKAVTFQVAPRMGGSTNFRLRHLSSLALTGFTSFSSAPLRIWMLIGAGVSVLSVLYAFIIVLRTLIFGSDVPGWPTIAAGIAFLGGIQLFSVGILGEYIARIFSEVKARPLYLVGRQVSFRDRAETRDNSDDA</sequence>
<keyword evidence="4" id="KW-1185">Reference proteome</keyword>
<evidence type="ECO:0000259" key="2">
    <source>
        <dbReference type="Pfam" id="PF00535"/>
    </source>
</evidence>
<dbReference type="Proteomes" id="UP000242469">
    <property type="component" value="Unassembled WGS sequence"/>
</dbReference>
<dbReference type="InterPro" id="IPR001173">
    <property type="entry name" value="Glyco_trans_2-like"/>
</dbReference>
<dbReference type="InterPro" id="IPR029044">
    <property type="entry name" value="Nucleotide-diphossugar_trans"/>
</dbReference>
<keyword evidence="1" id="KW-0472">Membrane</keyword>
<keyword evidence="3" id="KW-0808">Transferase</keyword>
<dbReference type="GO" id="GO:0005886">
    <property type="term" value="C:plasma membrane"/>
    <property type="evidence" value="ECO:0007669"/>
    <property type="project" value="TreeGrafter"/>
</dbReference>
<keyword evidence="1" id="KW-1133">Transmembrane helix</keyword>
<organism evidence="3 4">
    <name type="scientific">Marinobacterium iners DSM 11526</name>
    <dbReference type="NCBI Taxonomy" id="1122198"/>
    <lineage>
        <taxon>Bacteria</taxon>
        <taxon>Pseudomonadati</taxon>
        <taxon>Pseudomonadota</taxon>
        <taxon>Gammaproteobacteria</taxon>
        <taxon>Oceanospirillales</taxon>
        <taxon>Oceanospirillaceae</taxon>
        <taxon>Marinobacterium</taxon>
    </lineage>
</organism>
<evidence type="ECO:0000313" key="3">
    <source>
        <dbReference type="EMBL" id="SEA70844.1"/>
    </source>
</evidence>
<dbReference type="PANTHER" id="PTHR48090">
    <property type="entry name" value="UNDECAPRENYL-PHOSPHATE 4-DEOXY-4-FORMAMIDO-L-ARABINOSE TRANSFERASE-RELATED"/>
    <property type="match status" value="1"/>
</dbReference>
<dbReference type="InterPro" id="IPR050256">
    <property type="entry name" value="Glycosyltransferase_2"/>
</dbReference>
<reference evidence="4" key="1">
    <citation type="submission" date="2016-10" db="EMBL/GenBank/DDBJ databases">
        <authorList>
            <person name="Varghese N."/>
            <person name="Submissions S."/>
        </authorList>
    </citation>
    <scope>NUCLEOTIDE SEQUENCE [LARGE SCALE GENOMIC DNA]</scope>
    <source>
        <strain evidence="4">DSM 11526</strain>
    </source>
</reference>